<evidence type="ECO:0000313" key="3">
    <source>
        <dbReference type="Proteomes" id="UP000241362"/>
    </source>
</evidence>
<evidence type="ECO:0000256" key="1">
    <source>
        <dbReference type="SAM" id="SignalP"/>
    </source>
</evidence>
<dbReference type="RefSeq" id="WP_107673983.1">
    <property type="nucleotide sequence ID" value="NZ_PZKE01000012.1"/>
</dbReference>
<dbReference type="InterPro" id="IPR042245">
    <property type="entry name" value="Tgt2/MlaC_sf"/>
</dbReference>
<feature type="signal peptide" evidence="1">
    <location>
        <begin position="1"/>
        <end position="30"/>
    </location>
</feature>
<protein>
    <submittedName>
        <fullName evidence="2">ABC transporter</fullName>
    </submittedName>
</protein>
<evidence type="ECO:0000313" key="2">
    <source>
        <dbReference type="EMBL" id="PTE13725.1"/>
    </source>
</evidence>
<sequence>MASNTFLSRRAFVGAGFAAAAAFGALPAAALNVDQARALIDKVVADINGVIGSGQSEAQMLGSFEKLFARYADVPTIARSALGAAARSASSAQMAAFTKAFQRYISRKYGRRFREFIGGRIEVNDAKPLKSYYEVISTAYLKGESPFEVRWHVGDKSGKNLFFNIIIEGVNMLASERAEIGAMLDKRKGDIDALVADLNAT</sequence>
<dbReference type="Gene3D" id="3.10.450.710">
    <property type="entry name" value="Tgt2/MlaC"/>
    <property type="match status" value="1"/>
</dbReference>
<dbReference type="Pfam" id="PF05494">
    <property type="entry name" value="MlaC"/>
    <property type="match status" value="1"/>
</dbReference>
<reference evidence="2 3" key="1">
    <citation type="submission" date="2018-03" db="EMBL/GenBank/DDBJ databases">
        <title>Rhodobacter blasticus.</title>
        <authorList>
            <person name="Meyer T.E."/>
            <person name="Miller S."/>
            <person name="Lodha T."/>
            <person name="Gandham S."/>
            <person name="Chintalapati S."/>
            <person name="Chintalapati V.R."/>
        </authorList>
    </citation>
    <scope>NUCLEOTIDE SEQUENCE [LARGE SCALE GENOMIC DNA]</scope>
    <source>
        <strain evidence="2 3">DSM 2131</strain>
    </source>
</reference>
<accession>A0A2T4J771</accession>
<name>A0A2T4J771_FUSBL</name>
<dbReference type="PANTHER" id="PTHR36573">
    <property type="entry name" value="INTERMEMBRANE PHOSPHOLIPID TRANSPORT SYSTEM BINDING PROTEIN MLAC"/>
    <property type="match status" value="1"/>
</dbReference>
<dbReference type="AlphaFoldDB" id="A0A2T4J771"/>
<dbReference type="EMBL" id="PZKE01000012">
    <property type="protein sequence ID" value="PTE13725.1"/>
    <property type="molecule type" value="Genomic_DNA"/>
</dbReference>
<feature type="chain" id="PRO_5015561112" evidence="1">
    <location>
        <begin position="31"/>
        <end position="201"/>
    </location>
</feature>
<dbReference type="InterPro" id="IPR006311">
    <property type="entry name" value="TAT_signal"/>
</dbReference>
<dbReference type="Proteomes" id="UP000241362">
    <property type="component" value="Unassembled WGS sequence"/>
</dbReference>
<gene>
    <name evidence="2" type="ORF">C5F44_13095</name>
</gene>
<proteinExistence type="predicted"/>
<keyword evidence="1" id="KW-0732">Signal</keyword>
<dbReference type="PANTHER" id="PTHR36573:SF1">
    <property type="entry name" value="INTERMEMBRANE PHOSPHOLIPID TRANSPORT SYSTEM BINDING PROTEIN MLAC"/>
    <property type="match status" value="1"/>
</dbReference>
<organism evidence="2 3">
    <name type="scientific">Fuscovulum blasticum DSM 2131</name>
    <dbReference type="NCBI Taxonomy" id="1188250"/>
    <lineage>
        <taxon>Bacteria</taxon>
        <taxon>Pseudomonadati</taxon>
        <taxon>Pseudomonadota</taxon>
        <taxon>Alphaproteobacteria</taxon>
        <taxon>Rhodobacterales</taxon>
        <taxon>Paracoccaceae</taxon>
        <taxon>Pseudogemmobacter</taxon>
    </lineage>
</organism>
<comment type="caution">
    <text evidence="2">The sequence shown here is derived from an EMBL/GenBank/DDBJ whole genome shotgun (WGS) entry which is preliminary data.</text>
</comment>
<keyword evidence="3" id="KW-1185">Reference proteome</keyword>
<dbReference type="PROSITE" id="PS51318">
    <property type="entry name" value="TAT"/>
    <property type="match status" value="1"/>
</dbReference>
<dbReference type="InterPro" id="IPR008869">
    <property type="entry name" value="MlaC/ttg2D"/>
</dbReference>